<dbReference type="EMBL" id="MCFL01000019">
    <property type="protein sequence ID" value="ORZ36087.1"/>
    <property type="molecule type" value="Genomic_DNA"/>
</dbReference>
<reference evidence="8 9" key="1">
    <citation type="submission" date="2016-07" db="EMBL/GenBank/DDBJ databases">
        <title>Pervasive Adenine N6-methylation of Active Genes in Fungi.</title>
        <authorList>
            <consortium name="DOE Joint Genome Institute"/>
            <person name="Mondo S.J."/>
            <person name="Dannebaum R.O."/>
            <person name="Kuo R.C."/>
            <person name="Labutti K."/>
            <person name="Haridas S."/>
            <person name="Kuo A."/>
            <person name="Salamov A."/>
            <person name="Ahrendt S.R."/>
            <person name="Lipzen A."/>
            <person name="Sullivan W."/>
            <person name="Andreopoulos W.B."/>
            <person name="Clum A."/>
            <person name="Lindquist E."/>
            <person name="Daum C."/>
            <person name="Ramamoorthy G.K."/>
            <person name="Gryganskyi A."/>
            <person name="Culley D."/>
            <person name="Magnuson J.K."/>
            <person name="James T.Y."/>
            <person name="O'Malley M.A."/>
            <person name="Stajich J.E."/>
            <person name="Spatafora J.W."/>
            <person name="Visel A."/>
            <person name="Grigoriev I.V."/>
        </authorList>
    </citation>
    <scope>NUCLEOTIDE SEQUENCE [LARGE SCALE GENOMIC DNA]</scope>
    <source>
        <strain evidence="8 9">PL171</strain>
    </source>
</reference>
<dbReference type="SMART" id="SM00119">
    <property type="entry name" value="HECTc"/>
    <property type="match status" value="1"/>
</dbReference>
<keyword evidence="8" id="KW-0436">Ligase</keyword>
<gene>
    <name evidence="8" type="ORF">BCR44DRAFT_1433425</name>
</gene>
<dbReference type="Gene3D" id="3.30.2410.10">
    <property type="entry name" value="Hect, E3 ligase catalytic domain"/>
    <property type="match status" value="1"/>
</dbReference>
<dbReference type="FunFam" id="3.30.2410.10:FF:000004">
    <property type="entry name" value="E3 ubiquitin-protein ligase HUWE1, variant"/>
    <property type="match status" value="1"/>
</dbReference>
<dbReference type="InterPro" id="IPR000569">
    <property type="entry name" value="HECT_dom"/>
</dbReference>
<dbReference type="PANTHER" id="PTHR11254:SF67">
    <property type="entry name" value="E3 UBIQUITIN-PROTEIN LIGASE HUWE1"/>
    <property type="match status" value="1"/>
</dbReference>
<comment type="pathway">
    <text evidence="2">Protein modification; protein ubiquitination.</text>
</comment>
<feature type="domain" description="HECT" evidence="7">
    <location>
        <begin position="5"/>
        <end position="341"/>
    </location>
</feature>
<dbReference type="GO" id="GO:0000209">
    <property type="term" value="P:protein polyubiquitination"/>
    <property type="evidence" value="ECO:0007669"/>
    <property type="project" value="TreeGrafter"/>
</dbReference>
<dbReference type="SUPFAM" id="SSF56204">
    <property type="entry name" value="Hect, E3 ligase catalytic domain"/>
    <property type="match status" value="1"/>
</dbReference>
<dbReference type="GO" id="GO:0005737">
    <property type="term" value="C:cytoplasm"/>
    <property type="evidence" value="ECO:0007669"/>
    <property type="project" value="TreeGrafter"/>
</dbReference>
<dbReference type="InterPro" id="IPR050409">
    <property type="entry name" value="E3_ubiq-protein_ligase"/>
</dbReference>
<evidence type="ECO:0000256" key="4">
    <source>
        <dbReference type="ARBA" id="ARBA00022679"/>
    </source>
</evidence>
<dbReference type="InterPro" id="IPR035983">
    <property type="entry name" value="Hect_E3_ubiquitin_ligase"/>
</dbReference>
<feature type="active site" description="Glycyl thioester intermediate" evidence="6">
    <location>
        <position position="308"/>
    </location>
</feature>
<dbReference type="EC" id="2.3.2.26" evidence="3"/>
<evidence type="ECO:0000256" key="5">
    <source>
        <dbReference type="ARBA" id="ARBA00022786"/>
    </source>
</evidence>
<evidence type="ECO:0000256" key="3">
    <source>
        <dbReference type="ARBA" id="ARBA00012485"/>
    </source>
</evidence>
<keyword evidence="9" id="KW-1185">Reference proteome</keyword>
<proteinExistence type="predicted"/>
<dbReference type="Gene3D" id="3.90.1750.10">
    <property type="entry name" value="Hect, E3 ligase catalytic domains"/>
    <property type="match status" value="1"/>
</dbReference>
<protein>
    <recommendedName>
        <fullName evidence="3">HECT-type E3 ubiquitin transferase</fullName>
        <ecNumber evidence="3">2.3.2.26</ecNumber>
    </recommendedName>
</protein>
<dbReference type="PROSITE" id="PS50237">
    <property type="entry name" value="HECT"/>
    <property type="match status" value="1"/>
</dbReference>
<dbReference type="AlphaFoldDB" id="A0A1Y2HNA9"/>
<name>A0A1Y2HNA9_9FUNG</name>
<dbReference type="GO" id="GO:0006511">
    <property type="term" value="P:ubiquitin-dependent protein catabolic process"/>
    <property type="evidence" value="ECO:0007669"/>
    <property type="project" value="TreeGrafter"/>
</dbReference>
<accession>A0A1Y2HNA9</accession>
<keyword evidence="4" id="KW-0808">Transferase</keyword>
<dbReference type="FunFam" id="3.30.2160.10:FF:000001">
    <property type="entry name" value="E3 ubiquitin-protein ligase NEDD4-like"/>
    <property type="match status" value="1"/>
</dbReference>
<dbReference type="OrthoDB" id="8068875at2759"/>
<organism evidence="8 9">
    <name type="scientific">Catenaria anguillulae PL171</name>
    <dbReference type="NCBI Taxonomy" id="765915"/>
    <lineage>
        <taxon>Eukaryota</taxon>
        <taxon>Fungi</taxon>
        <taxon>Fungi incertae sedis</taxon>
        <taxon>Blastocladiomycota</taxon>
        <taxon>Blastocladiomycetes</taxon>
        <taxon>Blastocladiales</taxon>
        <taxon>Catenariaceae</taxon>
        <taxon>Catenaria</taxon>
    </lineage>
</organism>
<comment type="catalytic activity">
    <reaction evidence="1">
        <text>S-ubiquitinyl-[E2 ubiquitin-conjugating enzyme]-L-cysteine + [acceptor protein]-L-lysine = [E2 ubiquitin-conjugating enzyme]-L-cysteine + N(6)-ubiquitinyl-[acceptor protein]-L-lysine.</text>
        <dbReference type="EC" id="2.3.2.26"/>
    </reaction>
</comment>
<dbReference type="Gene3D" id="3.30.2160.10">
    <property type="entry name" value="Hect, E3 ligase catalytic domain"/>
    <property type="match status" value="1"/>
</dbReference>
<evidence type="ECO:0000259" key="7">
    <source>
        <dbReference type="PROSITE" id="PS50237"/>
    </source>
</evidence>
<dbReference type="Proteomes" id="UP000193411">
    <property type="component" value="Unassembled WGS sequence"/>
</dbReference>
<evidence type="ECO:0000313" key="8">
    <source>
        <dbReference type="EMBL" id="ORZ36087.1"/>
    </source>
</evidence>
<dbReference type="PANTHER" id="PTHR11254">
    <property type="entry name" value="HECT DOMAIN UBIQUITIN-PROTEIN LIGASE"/>
    <property type="match status" value="1"/>
</dbReference>
<dbReference type="GO" id="GO:0016874">
    <property type="term" value="F:ligase activity"/>
    <property type="evidence" value="ECO:0007669"/>
    <property type="project" value="UniProtKB-KW"/>
</dbReference>
<dbReference type="GO" id="GO:0005634">
    <property type="term" value="C:nucleus"/>
    <property type="evidence" value="ECO:0007669"/>
    <property type="project" value="TreeGrafter"/>
</dbReference>
<dbReference type="GO" id="GO:0061630">
    <property type="term" value="F:ubiquitin protein ligase activity"/>
    <property type="evidence" value="ECO:0007669"/>
    <property type="project" value="UniProtKB-EC"/>
</dbReference>
<dbReference type="CDD" id="cd00078">
    <property type="entry name" value="HECTc"/>
    <property type="match status" value="1"/>
</dbReference>
<evidence type="ECO:0000256" key="1">
    <source>
        <dbReference type="ARBA" id="ARBA00000885"/>
    </source>
</evidence>
<evidence type="ECO:0000313" key="9">
    <source>
        <dbReference type="Proteomes" id="UP000193411"/>
    </source>
</evidence>
<sequence length="341" mass="39116">MQHRSGDELKYARLNVTFVDEDGVDAGGLTREWYSVLARQIFNPGYALFTAAAQDKTTYQPNRASWVNPDHLHFFRFVGRFIGKAIFDQRLLDCYFTRSFYKHILDKAVDVRDMEAVDPSYFKSLEWILENSIDDVMELTFSVETDDFGTTKTIDLKENGRNILVTDENKAEYVRLVVEQKLTRAIKDQLGAFISGFYEMIPRPLVSIFNEQELELLISGMPEIDIDDWRNNTVYHSYTSSSPVIQWFWRAVRSFDQEQRAKLVQFTTGTSKVPMEGFKALQGSGGVNKFTIVKDPGGTHRLPSAHTCFNQLDLPEYESYDKLRAMVLKVLDEASEGFGLA</sequence>
<dbReference type="FunFam" id="3.90.1750.10:FF:000079">
    <property type="entry name" value="E3 ubiquitin-protein ligase"/>
    <property type="match status" value="1"/>
</dbReference>
<dbReference type="STRING" id="765915.A0A1Y2HNA9"/>
<evidence type="ECO:0000256" key="2">
    <source>
        <dbReference type="ARBA" id="ARBA00004906"/>
    </source>
</evidence>
<keyword evidence="5 6" id="KW-0833">Ubl conjugation pathway</keyword>
<dbReference type="Pfam" id="PF00632">
    <property type="entry name" value="HECT"/>
    <property type="match status" value="1"/>
</dbReference>
<comment type="caution">
    <text evidence="8">The sequence shown here is derived from an EMBL/GenBank/DDBJ whole genome shotgun (WGS) entry which is preliminary data.</text>
</comment>
<evidence type="ECO:0000256" key="6">
    <source>
        <dbReference type="PROSITE-ProRule" id="PRU00104"/>
    </source>
</evidence>